<name>A0A3Q9FV33_9BACT</name>
<dbReference type="RefSeq" id="WP_126619776.1">
    <property type="nucleotide sequence ID" value="NZ_CP034563.1"/>
</dbReference>
<dbReference type="GO" id="GO:0016020">
    <property type="term" value="C:membrane"/>
    <property type="evidence" value="ECO:0007669"/>
    <property type="project" value="UniProtKB-SubCell"/>
</dbReference>
<feature type="transmembrane region" description="Helical" evidence="5">
    <location>
        <begin position="64"/>
        <end position="84"/>
    </location>
</feature>
<accession>A0A3Q9FV33</accession>
<protein>
    <recommendedName>
        <fullName evidence="6">EamA domain-containing protein</fullName>
    </recommendedName>
</protein>
<evidence type="ECO:0000256" key="4">
    <source>
        <dbReference type="ARBA" id="ARBA00023136"/>
    </source>
</evidence>
<dbReference type="PANTHER" id="PTHR32322">
    <property type="entry name" value="INNER MEMBRANE TRANSPORTER"/>
    <property type="match status" value="1"/>
</dbReference>
<feature type="transmembrane region" description="Helical" evidence="5">
    <location>
        <begin position="33"/>
        <end position="52"/>
    </location>
</feature>
<evidence type="ECO:0000256" key="3">
    <source>
        <dbReference type="ARBA" id="ARBA00022989"/>
    </source>
</evidence>
<dbReference type="PANTHER" id="PTHR32322:SF9">
    <property type="entry name" value="AMINO-ACID METABOLITE EFFLUX PUMP-RELATED"/>
    <property type="match status" value="1"/>
</dbReference>
<evidence type="ECO:0000259" key="6">
    <source>
        <dbReference type="Pfam" id="PF00892"/>
    </source>
</evidence>
<reference evidence="7 8" key="1">
    <citation type="submission" date="2018-12" db="EMBL/GenBank/DDBJ databases">
        <title>Flammeovirga pectinis sp. nov., isolated from the gut of the Korean scallop, Patinopecten yessoensis.</title>
        <authorList>
            <person name="Bae J.-W."/>
            <person name="Jeong Y.-S."/>
            <person name="Kang W."/>
        </authorList>
    </citation>
    <scope>NUCLEOTIDE SEQUENCE [LARGE SCALE GENOMIC DNA]</scope>
    <source>
        <strain evidence="7 8">L12M1</strain>
    </source>
</reference>
<feature type="transmembrane region" description="Helical" evidence="5">
    <location>
        <begin position="150"/>
        <end position="169"/>
    </location>
</feature>
<dbReference type="Pfam" id="PF00892">
    <property type="entry name" value="EamA"/>
    <property type="match status" value="2"/>
</dbReference>
<gene>
    <name evidence="7" type="ORF">EI427_23825</name>
</gene>
<dbReference type="KEGG" id="fll:EI427_23825"/>
<evidence type="ECO:0000313" key="8">
    <source>
        <dbReference type="Proteomes" id="UP000267268"/>
    </source>
</evidence>
<evidence type="ECO:0000256" key="1">
    <source>
        <dbReference type="ARBA" id="ARBA00004141"/>
    </source>
</evidence>
<keyword evidence="8" id="KW-1185">Reference proteome</keyword>
<feature type="domain" description="EamA" evidence="6">
    <location>
        <begin position="4"/>
        <end position="137"/>
    </location>
</feature>
<feature type="transmembrane region" description="Helical" evidence="5">
    <location>
        <begin position="90"/>
        <end position="109"/>
    </location>
</feature>
<feature type="transmembrane region" description="Helical" evidence="5">
    <location>
        <begin position="121"/>
        <end position="138"/>
    </location>
</feature>
<evidence type="ECO:0000313" key="7">
    <source>
        <dbReference type="EMBL" id="AZQ65246.1"/>
    </source>
</evidence>
<feature type="transmembrane region" description="Helical" evidence="5">
    <location>
        <begin position="181"/>
        <end position="198"/>
    </location>
</feature>
<organism evidence="7 8">
    <name type="scientific">Flammeovirga pectinis</name>
    <dbReference type="NCBI Taxonomy" id="2494373"/>
    <lineage>
        <taxon>Bacteria</taxon>
        <taxon>Pseudomonadati</taxon>
        <taxon>Bacteroidota</taxon>
        <taxon>Cytophagia</taxon>
        <taxon>Cytophagales</taxon>
        <taxon>Flammeovirgaceae</taxon>
        <taxon>Flammeovirga</taxon>
    </lineage>
</organism>
<comment type="subcellular location">
    <subcellularLocation>
        <location evidence="1">Membrane</location>
        <topology evidence="1">Multi-pass membrane protein</topology>
    </subcellularLocation>
</comment>
<dbReference type="InterPro" id="IPR050638">
    <property type="entry name" value="AA-Vitamin_Transporters"/>
</dbReference>
<dbReference type="Proteomes" id="UP000267268">
    <property type="component" value="Chromosome 2"/>
</dbReference>
<evidence type="ECO:0000256" key="2">
    <source>
        <dbReference type="ARBA" id="ARBA00022692"/>
    </source>
</evidence>
<keyword evidence="4 5" id="KW-0472">Membrane</keyword>
<keyword evidence="2 5" id="KW-0812">Transmembrane</keyword>
<dbReference type="EMBL" id="CP034563">
    <property type="protein sequence ID" value="AZQ65246.1"/>
    <property type="molecule type" value="Genomic_DNA"/>
</dbReference>
<dbReference type="OrthoDB" id="1117213at2"/>
<keyword evidence="3 5" id="KW-1133">Transmembrane helix</keyword>
<feature type="transmembrane region" description="Helical" evidence="5">
    <location>
        <begin position="210"/>
        <end position="230"/>
    </location>
</feature>
<dbReference type="InterPro" id="IPR000620">
    <property type="entry name" value="EamA_dom"/>
</dbReference>
<evidence type="ECO:0000256" key="5">
    <source>
        <dbReference type="SAM" id="Phobius"/>
    </source>
</evidence>
<dbReference type="SUPFAM" id="SSF103481">
    <property type="entry name" value="Multidrug resistance efflux transporter EmrE"/>
    <property type="match status" value="2"/>
</dbReference>
<feature type="transmembrane region" description="Helical" evidence="5">
    <location>
        <begin position="242"/>
        <end position="260"/>
    </location>
</feature>
<feature type="domain" description="EamA" evidence="6">
    <location>
        <begin position="151"/>
        <end position="283"/>
    </location>
</feature>
<feature type="transmembrane region" description="Helical" evidence="5">
    <location>
        <begin position="266"/>
        <end position="284"/>
    </location>
</feature>
<dbReference type="AlphaFoldDB" id="A0A3Q9FV33"/>
<proteinExistence type="predicted"/>
<sequence>MKFLLLFLIAIIWGSQFVLNDDALQVITPFELAFYRVLFGCITLTLLLKLPMVKEPKIKWTKQLIYLLMALTLCESVVPFILNGYGQQEVSSAVTSVLMASIPLMTILLERIINKRKIKAIELIGLLVGFIGLVILVYQDLITTENVNVLSIVFILIGAFSFSLALILMSKIPRDISSLRFTRAILLSSSIVILPLTLSENHFSAIDTDLWLKLILLGSFASGIVYYMYLSLVRSSGSTFTSLTNYLVPAIGITLGVIIQGDNFSMGHFVGFVVIIIGLVLVNVPNLKKEKSE</sequence>
<dbReference type="InterPro" id="IPR037185">
    <property type="entry name" value="EmrE-like"/>
</dbReference>